<reference evidence="2 3" key="1">
    <citation type="submission" date="2023-09" db="EMBL/GenBank/DDBJ databases">
        <authorList>
            <person name="Rey-Velasco X."/>
        </authorList>
    </citation>
    <scope>NUCLEOTIDE SEQUENCE [LARGE SCALE GENOMIC DNA]</scope>
    <source>
        <strain evidence="2 3">W409</strain>
    </source>
</reference>
<accession>A0AAW8QZQ1</accession>
<dbReference type="GO" id="GO:0016746">
    <property type="term" value="F:acyltransferase activity"/>
    <property type="evidence" value="ECO:0007669"/>
    <property type="project" value="UniProtKB-KW"/>
</dbReference>
<dbReference type="RefSeq" id="WP_311361430.1">
    <property type="nucleotide sequence ID" value="NZ_JAVRIE010000003.1"/>
</dbReference>
<name>A0AAW8QZQ1_9ALTE</name>
<dbReference type="Gene3D" id="3.40.630.30">
    <property type="match status" value="1"/>
</dbReference>
<keyword evidence="3" id="KW-1185">Reference proteome</keyword>
<organism evidence="2 3">
    <name type="scientific">Brumicola blandensis</name>
    <dbReference type="NCBI Taxonomy" id="3075611"/>
    <lineage>
        <taxon>Bacteria</taxon>
        <taxon>Pseudomonadati</taxon>
        <taxon>Pseudomonadota</taxon>
        <taxon>Gammaproteobacteria</taxon>
        <taxon>Alteromonadales</taxon>
        <taxon>Alteromonadaceae</taxon>
        <taxon>Brumicola</taxon>
    </lineage>
</organism>
<dbReference type="SUPFAM" id="SSF55729">
    <property type="entry name" value="Acyl-CoA N-acyltransferases (Nat)"/>
    <property type="match status" value="1"/>
</dbReference>
<gene>
    <name evidence="2" type="ORF">RM544_08850</name>
</gene>
<dbReference type="EMBL" id="JAVRIE010000003">
    <property type="protein sequence ID" value="MDT0582648.1"/>
    <property type="molecule type" value="Genomic_DNA"/>
</dbReference>
<protein>
    <submittedName>
        <fullName evidence="2">GNAT family N-acetyltransferase</fullName>
        <ecNumber evidence="2">2.3.1.-</ecNumber>
    </submittedName>
</protein>
<dbReference type="InterPro" id="IPR016181">
    <property type="entry name" value="Acyl_CoA_acyltransferase"/>
</dbReference>
<dbReference type="AlphaFoldDB" id="A0AAW8QZQ1"/>
<comment type="caution">
    <text evidence="2">The sequence shown here is derived from an EMBL/GenBank/DDBJ whole genome shotgun (WGS) entry which is preliminary data.</text>
</comment>
<dbReference type="Pfam" id="PF13480">
    <property type="entry name" value="Acetyltransf_6"/>
    <property type="match status" value="1"/>
</dbReference>
<keyword evidence="2" id="KW-0808">Transferase</keyword>
<dbReference type="Proteomes" id="UP001249020">
    <property type="component" value="Unassembled WGS sequence"/>
</dbReference>
<feature type="domain" description="BioF2-like acetyltransferase" evidence="1">
    <location>
        <begin position="168"/>
        <end position="317"/>
    </location>
</feature>
<sequence>MPQVNTDIFDYYTTEMVSELFSTVHESVNTGNLFLSPFWLVSWLETLDKLPLLLICVRDKQVIGFGFWGKQTHFLGNTYFLNQTGNHLNDQVWTEHNDVICLKDERDIVVTAMLERLSALPNTSKIVIRNTLSDHWPCSIQATSERSAENSAYVDLTQGDYLQSLSKNTRSAIKRSNKLIENTLGEISVSPIDVASHSTILNEVGAIHMQRWGDSEFGSGFANPKFVAFHDKILKQGTGQENQAELLMVRAGDTCLGYLYVLKQGQYALFYLSAIKFSSNDNKIKPGMSMHLAAIEYYKMKDFERYDFLAGPARYKEQMSNAHYPVYHIEISTPSIRNRLFRWLKGFKSGI</sequence>
<evidence type="ECO:0000313" key="3">
    <source>
        <dbReference type="Proteomes" id="UP001249020"/>
    </source>
</evidence>
<keyword evidence="2" id="KW-0012">Acyltransferase</keyword>
<evidence type="ECO:0000259" key="1">
    <source>
        <dbReference type="Pfam" id="PF13480"/>
    </source>
</evidence>
<proteinExistence type="predicted"/>
<evidence type="ECO:0000313" key="2">
    <source>
        <dbReference type="EMBL" id="MDT0582648.1"/>
    </source>
</evidence>
<dbReference type="EC" id="2.3.1.-" evidence="2"/>
<dbReference type="InterPro" id="IPR038740">
    <property type="entry name" value="BioF2-like_GNAT_dom"/>
</dbReference>